<feature type="region of interest" description="Disordered" evidence="1">
    <location>
        <begin position="36"/>
        <end position="150"/>
    </location>
</feature>
<sequence>MFFFVFAGFALIALVVSIVMMIHSYFLKRRQKAAGQAKTTSHTRPSESGTVPSSQHGDSLQTETVMGFPGQSPGHYTTTYRHPEDGTRTTVTENQPEEIPPPYSAAVRESAPGSPDLSESLRGEGEITPRVSHERPRSPPPVYLPPEEMV</sequence>
<protein>
    <submittedName>
        <fullName evidence="3">Schizosaccharomyces specific protein</fullName>
    </submittedName>
</protein>
<feature type="compositionally biased region" description="Polar residues" evidence="1">
    <location>
        <begin position="37"/>
        <end position="64"/>
    </location>
</feature>
<dbReference type="RefSeq" id="XP_056039839.1">
    <property type="nucleotide sequence ID" value="XM_056182894.1"/>
</dbReference>
<keyword evidence="2" id="KW-0812">Transmembrane</keyword>
<keyword evidence="2" id="KW-0472">Membrane</keyword>
<feature type="compositionally biased region" description="Basic and acidic residues" evidence="1">
    <location>
        <begin position="119"/>
        <end position="137"/>
    </location>
</feature>
<accession>A0AAE9WFR8</accession>
<evidence type="ECO:0000256" key="1">
    <source>
        <dbReference type="SAM" id="MobiDB-lite"/>
    </source>
</evidence>
<keyword evidence="2" id="KW-1133">Transmembrane helix</keyword>
<proteinExistence type="predicted"/>
<evidence type="ECO:0000313" key="4">
    <source>
        <dbReference type="Proteomes" id="UP001212411"/>
    </source>
</evidence>
<reference evidence="3 4" key="1">
    <citation type="journal article" date="2023" name="G3 (Bethesda)">
        <title>A high-quality reference genome for the fission yeast Schizosaccharomyces osmophilus.</title>
        <authorList>
            <person name="Jia G.S."/>
            <person name="Zhang W.C."/>
            <person name="Liang Y."/>
            <person name="Liu X.H."/>
            <person name="Rhind N."/>
            <person name="Pidoux A."/>
            <person name="Brysch-Herzberg M."/>
            <person name="Du L.L."/>
        </authorList>
    </citation>
    <scope>NUCLEOTIDE SEQUENCE [LARGE SCALE GENOMIC DNA]</scope>
    <source>
        <strain evidence="3 4">CBS 15793</strain>
    </source>
</reference>
<dbReference type="GeneID" id="80877583"/>
<organism evidence="3 4">
    <name type="scientific">Schizosaccharomyces osmophilus</name>
    <dbReference type="NCBI Taxonomy" id="2545709"/>
    <lineage>
        <taxon>Eukaryota</taxon>
        <taxon>Fungi</taxon>
        <taxon>Dikarya</taxon>
        <taxon>Ascomycota</taxon>
        <taxon>Taphrinomycotina</taxon>
        <taxon>Schizosaccharomycetes</taxon>
        <taxon>Schizosaccharomycetales</taxon>
        <taxon>Schizosaccharomycetaceae</taxon>
        <taxon>Schizosaccharomyces</taxon>
    </lineage>
</organism>
<keyword evidence="4" id="KW-1185">Reference proteome</keyword>
<gene>
    <name evidence="3" type="ORF">SOMG_04107</name>
</gene>
<evidence type="ECO:0000313" key="3">
    <source>
        <dbReference type="EMBL" id="WBW75596.1"/>
    </source>
</evidence>
<name>A0AAE9WFR8_9SCHI</name>
<dbReference type="KEGG" id="som:SOMG_04107"/>
<evidence type="ECO:0000256" key="2">
    <source>
        <dbReference type="SAM" id="Phobius"/>
    </source>
</evidence>
<feature type="transmembrane region" description="Helical" evidence="2">
    <location>
        <begin position="6"/>
        <end position="27"/>
    </location>
</feature>
<dbReference type="AlphaFoldDB" id="A0AAE9WFR8"/>
<dbReference type="Proteomes" id="UP001212411">
    <property type="component" value="Chromosome 3"/>
</dbReference>
<dbReference type="EMBL" id="CP115613">
    <property type="protein sequence ID" value="WBW75596.1"/>
    <property type="molecule type" value="Genomic_DNA"/>
</dbReference>